<keyword evidence="4" id="KW-0479">Metal-binding</keyword>
<name>A0ABY6JN54_9GAMM</name>
<dbReference type="EMBL" id="CP080627">
    <property type="protein sequence ID" value="UYV18220.1"/>
    <property type="molecule type" value="Genomic_DNA"/>
</dbReference>
<keyword evidence="6" id="KW-0695">RNA-directed DNA polymerase</keyword>
<dbReference type="RefSeq" id="WP_264428722.1">
    <property type="nucleotide sequence ID" value="NZ_CP080627.1"/>
</dbReference>
<dbReference type="EC" id="2.7.7.49" evidence="1"/>
<dbReference type="Gene3D" id="2.40.10.120">
    <property type="match status" value="1"/>
</dbReference>
<dbReference type="InterPro" id="IPR051083">
    <property type="entry name" value="GrpII_Intron_Splice-Mob/Def"/>
</dbReference>
<evidence type="ECO:0000256" key="8">
    <source>
        <dbReference type="ARBA" id="ARBA00034120"/>
    </source>
</evidence>
<dbReference type="PROSITE" id="PS50878">
    <property type="entry name" value="RT_POL"/>
    <property type="match status" value="1"/>
</dbReference>
<dbReference type="SUPFAM" id="SSF50494">
    <property type="entry name" value="Trypsin-like serine proteases"/>
    <property type="match status" value="1"/>
</dbReference>
<dbReference type="PRINTS" id="PR00866">
    <property type="entry name" value="RNADNAPOLMS"/>
</dbReference>
<organism evidence="11 12">
    <name type="scientific">Halomonas qaidamensis</name>
    <dbReference type="NCBI Taxonomy" id="2866211"/>
    <lineage>
        <taxon>Bacteria</taxon>
        <taxon>Pseudomonadati</taxon>
        <taxon>Pseudomonadota</taxon>
        <taxon>Gammaproteobacteria</taxon>
        <taxon>Oceanospirillales</taxon>
        <taxon>Halomonadaceae</taxon>
        <taxon>Halomonas</taxon>
    </lineage>
</organism>
<keyword evidence="7" id="KW-0051">Antiviral defense</keyword>
<accession>A0ABY6JN54</accession>
<evidence type="ECO:0000256" key="1">
    <source>
        <dbReference type="ARBA" id="ARBA00012493"/>
    </source>
</evidence>
<evidence type="ECO:0000256" key="9">
    <source>
        <dbReference type="ARBA" id="ARBA00048173"/>
    </source>
</evidence>
<gene>
    <name evidence="11" type="ORF">K1Y77_12080</name>
</gene>
<dbReference type="Proteomes" id="UP001163082">
    <property type="component" value="Chromosome"/>
</dbReference>
<evidence type="ECO:0000313" key="12">
    <source>
        <dbReference type="Proteomes" id="UP001163082"/>
    </source>
</evidence>
<dbReference type="Pfam" id="PF13365">
    <property type="entry name" value="Trypsin_2"/>
    <property type="match status" value="1"/>
</dbReference>
<dbReference type="InterPro" id="IPR000123">
    <property type="entry name" value="Reverse_transcriptase_msDNA"/>
</dbReference>
<dbReference type="Pfam" id="PF00078">
    <property type="entry name" value="RVT_1"/>
    <property type="match status" value="1"/>
</dbReference>
<comment type="catalytic activity">
    <reaction evidence="9">
        <text>DNA(n) + a 2'-deoxyribonucleoside 5'-triphosphate = DNA(n+1) + diphosphate</text>
        <dbReference type="Rhea" id="RHEA:22508"/>
        <dbReference type="Rhea" id="RHEA-COMP:17339"/>
        <dbReference type="Rhea" id="RHEA-COMP:17340"/>
        <dbReference type="ChEBI" id="CHEBI:33019"/>
        <dbReference type="ChEBI" id="CHEBI:61560"/>
        <dbReference type="ChEBI" id="CHEBI:173112"/>
        <dbReference type="EC" id="2.7.7.49"/>
    </reaction>
</comment>
<dbReference type="InterPro" id="IPR009003">
    <property type="entry name" value="Peptidase_S1_PA"/>
</dbReference>
<dbReference type="InterPro" id="IPR000477">
    <property type="entry name" value="RT_dom"/>
</dbReference>
<keyword evidence="2" id="KW-0808">Transferase</keyword>
<dbReference type="PANTHER" id="PTHR34047:SF7">
    <property type="entry name" value="RNA-DIRECTED DNA POLYMERASE"/>
    <property type="match status" value="1"/>
</dbReference>
<keyword evidence="5" id="KW-0460">Magnesium</keyword>
<evidence type="ECO:0000313" key="11">
    <source>
        <dbReference type="EMBL" id="UYV18220.1"/>
    </source>
</evidence>
<protein>
    <recommendedName>
        <fullName evidence="1">RNA-directed DNA polymerase</fullName>
        <ecNumber evidence="1">2.7.7.49</ecNumber>
    </recommendedName>
</protein>
<sequence length="546" mass="61714">MLDTNTTPRQLSTLLGTTYPNLCFTVYKVRPNNLYTTFKIAKKSGGVRAIAAPDKRLKYLQNNLKPLLEDLYTPHPAATAFIKNRGIFYNASPHVNKALVFNVDLTDFYGHINFGRVRGLLSAPPYNLRSDTSQIIATICCLNGSIPQGAPTSPVISNMISRQLDRRLSLLAKKNHAFYTRYADDITFSFRNNNFKGVCSSTEGAFQPSNEFINIVEKSGFYLNKQKTRGEFSRSRQIVTGLKVNKKVNVDRRYIRTTKAMIHALSGDIDAANVVFWEKFPEKEPKRLEKVVAGRINFIGMIKGVDSTVYQMLAKKFNRLPLKKKLPTRTSKLVNTDQKYRDIAKQRELQECVWILDFEGVQNVTEEAESIQGTAFMVKDQKVLTCSHVFSKADDAEYCYISRINERSVKYLMKVAKQCKHRDIVELEFVDNPNKIFQSLDIYHKEEMFPGYQVSLVGFPDNMAGHTTVSVLKTSITSHVNISTVDNYEVDAEIGAGYSGGPVINDFHQVIGMIVKGRTTTVDFNTQESALTGRNAFISAHHFLQL</sequence>
<evidence type="ECO:0000256" key="2">
    <source>
        <dbReference type="ARBA" id="ARBA00022679"/>
    </source>
</evidence>
<dbReference type="SUPFAM" id="SSF56672">
    <property type="entry name" value="DNA/RNA polymerases"/>
    <property type="match status" value="1"/>
</dbReference>
<comment type="similarity">
    <text evidence="8">Belongs to the bacterial reverse transcriptase family.</text>
</comment>
<evidence type="ECO:0000259" key="10">
    <source>
        <dbReference type="PROSITE" id="PS50878"/>
    </source>
</evidence>
<dbReference type="InterPro" id="IPR043502">
    <property type="entry name" value="DNA/RNA_pol_sf"/>
</dbReference>
<dbReference type="CDD" id="cd03487">
    <property type="entry name" value="RT_Bac_retron_II"/>
    <property type="match status" value="1"/>
</dbReference>
<keyword evidence="12" id="KW-1185">Reference proteome</keyword>
<keyword evidence="3" id="KW-0548">Nucleotidyltransferase</keyword>
<dbReference type="PANTHER" id="PTHR34047">
    <property type="entry name" value="NUCLEAR INTRON MATURASE 1, MITOCHONDRIAL-RELATED"/>
    <property type="match status" value="1"/>
</dbReference>
<evidence type="ECO:0000256" key="4">
    <source>
        <dbReference type="ARBA" id="ARBA00022723"/>
    </source>
</evidence>
<proteinExistence type="inferred from homology"/>
<reference evidence="11 12" key="1">
    <citation type="journal article" date="2022" name="Antonie Van Leeuwenhoek">
        <title>Whole genome sequencing of the halophilic Halomonas qaidamensis XH36, a novel species strain with high ectoine production.</title>
        <authorList>
            <person name="Zhang T."/>
            <person name="Cui T."/>
            <person name="Cao Y."/>
            <person name="Li Y."/>
            <person name="Li F."/>
            <person name="Zhu D."/>
            <person name="Xing J."/>
        </authorList>
    </citation>
    <scope>NUCLEOTIDE SEQUENCE [LARGE SCALE GENOMIC DNA]</scope>
    <source>
        <strain evidence="11 12">XH36</strain>
    </source>
</reference>
<evidence type="ECO:0000256" key="3">
    <source>
        <dbReference type="ARBA" id="ARBA00022695"/>
    </source>
</evidence>
<evidence type="ECO:0000256" key="7">
    <source>
        <dbReference type="ARBA" id="ARBA00023118"/>
    </source>
</evidence>
<feature type="domain" description="Reverse transcriptase" evidence="10">
    <location>
        <begin position="21"/>
        <end position="244"/>
    </location>
</feature>
<evidence type="ECO:0000256" key="6">
    <source>
        <dbReference type="ARBA" id="ARBA00022918"/>
    </source>
</evidence>
<evidence type="ECO:0000256" key="5">
    <source>
        <dbReference type="ARBA" id="ARBA00022842"/>
    </source>
</evidence>